<keyword evidence="3" id="KW-0677">Repeat</keyword>
<dbReference type="GO" id="GO:0005737">
    <property type="term" value="C:cytoplasm"/>
    <property type="evidence" value="ECO:0007669"/>
    <property type="project" value="TreeGrafter"/>
</dbReference>
<evidence type="ECO:0000313" key="4">
    <source>
        <dbReference type="Ensembl" id="ENSEASP00005023525.1"/>
    </source>
</evidence>
<dbReference type="GO" id="GO:0045596">
    <property type="term" value="P:negative regulation of cell differentiation"/>
    <property type="evidence" value="ECO:0007669"/>
    <property type="project" value="InterPro"/>
</dbReference>
<dbReference type="PANTHER" id="PTHR14224">
    <property type="entry name" value="SIMILAR TO PREFERENTIALLY EXPRESSED ANTIGEN IN MELANOMA-LIKE 3"/>
    <property type="match status" value="1"/>
</dbReference>
<protein>
    <submittedName>
        <fullName evidence="4">Uncharacterized protein</fullName>
    </submittedName>
</protein>
<reference evidence="4" key="1">
    <citation type="submission" date="2023-03" db="UniProtKB">
        <authorList>
            <consortium name="Ensembl"/>
        </authorList>
    </citation>
    <scope>IDENTIFICATION</scope>
</reference>
<dbReference type="PANTHER" id="PTHR14224:SF19">
    <property type="entry name" value="PRAME FAMILY MEMBER 11-RELATED"/>
    <property type="match status" value="1"/>
</dbReference>
<comment type="similarity">
    <text evidence="1">Belongs to the PRAME family.</text>
</comment>
<dbReference type="InterPro" id="IPR032675">
    <property type="entry name" value="LRR_dom_sf"/>
</dbReference>
<evidence type="ECO:0000256" key="3">
    <source>
        <dbReference type="ARBA" id="ARBA00022737"/>
    </source>
</evidence>
<proteinExistence type="inferred from homology"/>
<evidence type="ECO:0000256" key="1">
    <source>
        <dbReference type="ARBA" id="ARBA00009608"/>
    </source>
</evidence>
<keyword evidence="2" id="KW-0433">Leucine-rich repeat</keyword>
<name>A0A8C4M9A1_EQUAS</name>
<sequence length="499" mass="56349">SAAPRHCSVTHDSQDMETTNVRVPPRLLELAGQSLLRDEASAIAALELLPPELFPPLFMEAFTGRHTETLKAMVQAWPFARLPLGGLMQTPHQEILQAALDGLDVLLAQKVRPRRWKLQVLDLRNGGQNFWSLWSGAGVHVCSPMGPGAEDSSRSKQPLAPLKVFVDLCLKETTLDEFLTYLITWVKQREGWLHLCCKKLRIFAMPIQNIEKVLNMVQLDCIQQVEVNCPWQLSTLGVFAPYLGRMSNVQRLLLAHIHAAASEEEEQQVAHFTSQVLRLHHLRGLYIDSPSFLEGCLDQMLRCLKTPLETLSITNCQLTESDLTHLSHCLNISQLQNLDLSGISLTYFSPEPLQILLEKVAATLQNLDLDQCGIADSHLEAILPALSHCSQLRTFSMCGNPLSMAIMGRLLRHTDGLHRLRLEVYPAPLESYSPWGALHLGRLAWFRAELIEILRDLGRPRTVWLSTSPCPHCVYIRVHSWCCTFYVFFVFFWEGFAPS</sequence>
<evidence type="ECO:0000256" key="2">
    <source>
        <dbReference type="ARBA" id="ARBA00022614"/>
    </source>
</evidence>
<dbReference type="FunFam" id="3.80.10.10:FF:001027">
    <property type="entry name" value="Uncharacterized protein"/>
    <property type="match status" value="1"/>
</dbReference>
<dbReference type="InterPro" id="IPR026271">
    <property type="entry name" value="PRAME"/>
</dbReference>
<organism evidence="4">
    <name type="scientific">Equus asinus asinus</name>
    <dbReference type="NCBI Taxonomy" id="83772"/>
    <lineage>
        <taxon>Eukaryota</taxon>
        <taxon>Metazoa</taxon>
        <taxon>Chordata</taxon>
        <taxon>Craniata</taxon>
        <taxon>Vertebrata</taxon>
        <taxon>Euteleostomi</taxon>
        <taxon>Mammalia</taxon>
        <taxon>Eutheria</taxon>
        <taxon>Laurasiatheria</taxon>
        <taxon>Perissodactyla</taxon>
        <taxon>Equidae</taxon>
        <taxon>Equus</taxon>
    </lineage>
</organism>
<dbReference type="Ensembl" id="ENSEAST00005025525.1">
    <property type="protein sequence ID" value="ENSEASP00005023525.1"/>
    <property type="gene ID" value="ENSEASG00005015988.1"/>
</dbReference>
<accession>A0A8C4M9A1</accession>
<dbReference type="AlphaFoldDB" id="A0A8C4M9A1"/>
<dbReference type="GO" id="GO:0008284">
    <property type="term" value="P:positive regulation of cell population proliferation"/>
    <property type="evidence" value="ECO:0007669"/>
    <property type="project" value="InterPro"/>
</dbReference>
<dbReference type="SUPFAM" id="SSF52047">
    <property type="entry name" value="RNI-like"/>
    <property type="match status" value="1"/>
</dbReference>
<dbReference type="InterPro" id="IPR050694">
    <property type="entry name" value="LRRC14/PRAME"/>
</dbReference>
<dbReference type="Gene3D" id="3.80.10.10">
    <property type="entry name" value="Ribonuclease Inhibitor"/>
    <property type="match status" value="1"/>
</dbReference>
<dbReference type="GO" id="GO:0045892">
    <property type="term" value="P:negative regulation of DNA-templated transcription"/>
    <property type="evidence" value="ECO:0007669"/>
    <property type="project" value="InterPro"/>
</dbReference>
<dbReference type="GO" id="GO:0043066">
    <property type="term" value="P:negative regulation of apoptotic process"/>
    <property type="evidence" value="ECO:0007669"/>
    <property type="project" value="InterPro"/>
</dbReference>
<dbReference type="PIRSF" id="PIRSF038286">
    <property type="entry name" value="PRAME"/>
    <property type="match status" value="1"/>
</dbReference>